<evidence type="ECO:0000313" key="9">
    <source>
        <dbReference type="Proteomes" id="UP001148018"/>
    </source>
</evidence>
<accession>A0A9Q0DRB9</accession>
<sequence length="256" mass="29459">MERLQDHPGPVVLVFSLLFRVVHRLLQNLPVPKVVRADDFRAWKWRNLSVSMVHSLLTAAWALSCVMIWPETIYNIYSFYRPLSYILICLSTGYFVQDALDIILSGYAKGSWEFLAHHALVLVSFSYTLYSKLYVSGAVVALFVEFNSLTLHARLMMKMSGVQDSPAYRINKVLNLLTFVGFRLVAQAYLTWYIVHHYETMRNSGFFLSCMVTIDAMILGYFYRLLRADFFPRAKRPDGAVLNGTHTGKTQKFLTD</sequence>
<keyword evidence="2 5" id="KW-0812">Transmembrane</keyword>
<protein>
    <recommendedName>
        <fullName evidence="7">TLC domain-containing protein</fullName>
    </recommendedName>
</protein>
<dbReference type="GO" id="GO:0097035">
    <property type="term" value="P:regulation of membrane lipid distribution"/>
    <property type="evidence" value="ECO:0007669"/>
    <property type="project" value="TreeGrafter"/>
</dbReference>
<reference evidence="8" key="1">
    <citation type="submission" date="2022-07" db="EMBL/GenBank/DDBJ databases">
        <title>Chromosome-level genome of Muraenolepis orangiensis.</title>
        <authorList>
            <person name="Kim J."/>
        </authorList>
    </citation>
    <scope>NUCLEOTIDE SEQUENCE</scope>
    <source>
        <strain evidence="8">KU_S4_2022</strain>
        <tissue evidence="8">Muscle</tissue>
    </source>
</reference>
<feature type="transmembrane region" description="Helical" evidence="6">
    <location>
        <begin position="48"/>
        <end position="70"/>
    </location>
</feature>
<dbReference type="GO" id="GO:0007009">
    <property type="term" value="P:plasma membrane organization"/>
    <property type="evidence" value="ECO:0007669"/>
    <property type="project" value="TreeGrafter"/>
</dbReference>
<evidence type="ECO:0000256" key="6">
    <source>
        <dbReference type="SAM" id="Phobius"/>
    </source>
</evidence>
<feature type="transmembrane region" description="Helical" evidence="6">
    <location>
        <begin position="133"/>
        <end position="152"/>
    </location>
</feature>
<evidence type="ECO:0000256" key="4">
    <source>
        <dbReference type="ARBA" id="ARBA00023136"/>
    </source>
</evidence>
<dbReference type="PANTHER" id="PTHR13439:SF5">
    <property type="entry name" value="TLC DOMAIN-CONTAINING PROTEIN 1"/>
    <property type="match status" value="1"/>
</dbReference>
<evidence type="ECO:0000256" key="1">
    <source>
        <dbReference type="ARBA" id="ARBA00004141"/>
    </source>
</evidence>
<evidence type="ECO:0000313" key="8">
    <source>
        <dbReference type="EMBL" id="KAJ3591212.1"/>
    </source>
</evidence>
<dbReference type="PROSITE" id="PS50922">
    <property type="entry name" value="TLC"/>
    <property type="match status" value="1"/>
</dbReference>
<dbReference type="PANTHER" id="PTHR13439">
    <property type="entry name" value="CT120 PROTEIN"/>
    <property type="match status" value="1"/>
</dbReference>
<dbReference type="GO" id="GO:0005886">
    <property type="term" value="C:plasma membrane"/>
    <property type="evidence" value="ECO:0007669"/>
    <property type="project" value="TreeGrafter"/>
</dbReference>
<dbReference type="GO" id="GO:0071709">
    <property type="term" value="P:membrane assembly"/>
    <property type="evidence" value="ECO:0007669"/>
    <property type="project" value="TreeGrafter"/>
</dbReference>
<gene>
    <name evidence="8" type="ORF">NHX12_009159</name>
</gene>
<proteinExistence type="predicted"/>
<name>A0A9Q0DRB9_9TELE</name>
<evidence type="ECO:0000256" key="2">
    <source>
        <dbReference type="ARBA" id="ARBA00022692"/>
    </source>
</evidence>
<dbReference type="InterPro" id="IPR050846">
    <property type="entry name" value="TLCD"/>
</dbReference>
<organism evidence="8 9">
    <name type="scientific">Muraenolepis orangiensis</name>
    <name type="common">Patagonian moray cod</name>
    <dbReference type="NCBI Taxonomy" id="630683"/>
    <lineage>
        <taxon>Eukaryota</taxon>
        <taxon>Metazoa</taxon>
        <taxon>Chordata</taxon>
        <taxon>Craniata</taxon>
        <taxon>Vertebrata</taxon>
        <taxon>Euteleostomi</taxon>
        <taxon>Actinopterygii</taxon>
        <taxon>Neopterygii</taxon>
        <taxon>Teleostei</taxon>
        <taxon>Neoteleostei</taxon>
        <taxon>Acanthomorphata</taxon>
        <taxon>Zeiogadaria</taxon>
        <taxon>Gadariae</taxon>
        <taxon>Gadiformes</taxon>
        <taxon>Muraenolepidoidei</taxon>
        <taxon>Muraenolepididae</taxon>
        <taxon>Muraenolepis</taxon>
    </lineage>
</organism>
<keyword evidence="3 6" id="KW-1133">Transmembrane helix</keyword>
<feature type="transmembrane region" description="Helical" evidence="6">
    <location>
        <begin position="173"/>
        <end position="194"/>
    </location>
</feature>
<dbReference type="OrthoDB" id="10266980at2759"/>
<evidence type="ECO:0000259" key="7">
    <source>
        <dbReference type="PROSITE" id="PS50922"/>
    </source>
</evidence>
<dbReference type="InterPro" id="IPR006634">
    <property type="entry name" value="TLC-dom"/>
</dbReference>
<dbReference type="SMART" id="SM00724">
    <property type="entry name" value="TLC"/>
    <property type="match status" value="1"/>
</dbReference>
<comment type="subcellular location">
    <subcellularLocation>
        <location evidence="1">Membrane</location>
        <topology evidence="1">Multi-pass membrane protein</topology>
    </subcellularLocation>
</comment>
<comment type="caution">
    <text evidence="8">The sequence shown here is derived from an EMBL/GenBank/DDBJ whole genome shotgun (WGS) entry which is preliminary data.</text>
</comment>
<dbReference type="AlphaFoldDB" id="A0A9Q0DRB9"/>
<dbReference type="Pfam" id="PF03798">
    <property type="entry name" value="TRAM_LAG1_CLN8"/>
    <property type="match status" value="1"/>
</dbReference>
<evidence type="ECO:0000256" key="5">
    <source>
        <dbReference type="PROSITE-ProRule" id="PRU00205"/>
    </source>
</evidence>
<feature type="transmembrane region" description="Helical" evidence="6">
    <location>
        <begin position="206"/>
        <end position="226"/>
    </location>
</feature>
<keyword evidence="9" id="KW-1185">Reference proteome</keyword>
<feature type="domain" description="TLC" evidence="7">
    <location>
        <begin position="40"/>
        <end position="234"/>
    </location>
</feature>
<keyword evidence="4 5" id="KW-0472">Membrane</keyword>
<dbReference type="EMBL" id="JANIIK010000114">
    <property type="protein sequence ID" value="KAJ3591212.1"/>
    <property type="molecule type" value="Genomic_DNA"/>
</dbReference>
<dbReference type="GO" id="GO:0055091">
    <property type="term" value="P:phospholipid homeostasis"/>
    <property type="evidence" value="ECO:0007669"/>
    <property type="project" value="TreeGrafter"/>
</dbReference>
<evidence type="ECO:0000256" key="3">
    <source>
        <dbReference type="ARBA" id="ARBA00022989"/>
    </source>
</evidence>
<feature type="transmembrane region" description="Helical" evidence="6">
    <location>
        <begin position="82"/>
        <end position="104"/>
    </location>
</feature>
<dbReference type="Proteomes" id="UP001148018">
    <property type="component" value="Unassembled WGS sequence"/>
</dbReference>